<keyword evidence="2 9" id="KW-0698">rRNA processing</keyword>
<feature type="binding site" evidence="9">
    <location>
        <position position="88"/>
    </location>
    <ligand>
        <name>[4Fe-4S] cluster</name>
        <dbReference type="ChEBI" id="CHEBI:49883"/>
    </ligand>
</feature>
<evidence type="ECO:0000256" key="4">
    <source>
        <dbReference type="ARBA" id="ARBA00022679"/>
    </source>
</evidence>
<dbReference type="EMBL" id="BAABCX010000002">
    <property type="protein sequence ID" value="GAA3541165.1"/>
    <property type="molecule type" value="Genomic_DNA"/>
</dbReference>
<dbReference type="Gene3D" id="2.40.50.1070">
    <property type="match status" value="1"/>
</dbReference>
<evidence type="ECO:0000313" key="12">
    <source>
        <dbReference type="EMBL" id="GAA3541165.1"/>
    </source>
</evidence>
<dbReference type="InterPro" id="IPR002792">
    <property type="entry name" value="TRAM_dom"/>
</dbReference>
<feature type="binding site" evidence="9">
    <location>
        <position position="304"/>
    </location>
    <ligand>
        <name>S-adenosyl-L-methionine</name>
        <dbReference type="ChEBI" id="CHEBI:59789"/>
    </ligand>
</feature>
<feature type="binding site" evidence="9 10">
    <location>
        <position position="299"/>
    </location>
    <ligand>
        <name>S-adenosyl-L-methionine</name>
        <dbReference type="ChEBI" id="CHEBI:59789"/>
    </ligand>
</feature>
<keyword evidence="13" id="KW-1185">Reference proteome</keyword>
<keyword evidence="7 9" id="KW-0408">Iron</keyword>
<feature type="binding site" evidence="9">
    <location>
        <position position="347"/>
    </location>
    <ligand>
        <name>S-adenosyl-L-methionine</name>
        <dbReference type="ChEBI" id="CHEBI:59789"/>
    </ligand>
</feature>
<keyword evidence="5 9" id="KW-0949">S-adenosyl-L-methionine</keyword>
<comment type="function">
    <text evidence="9">Catalyzes the formation of 5-methyl-uridine at position 1939 (m5U1939) in 23S rRNA.</text>
</comment>
<dbReference type="Gene3D" id="3.40.50.150">
    <property type="entry name" value="Vaccinia Virus protein VP39"/>
    <property type="match status" value="1"/>
</dbReference>
<dbReference type="SUPFAM" id="SSF53335">
    <property type="entry name" value="S-adenosyl-L-methionine-dependent methyltransferases"/>
    <property type="match status" value="1"/>
</dbReference>
<evidence type="ECO:0000313" key="13">
    <source>
        <dbReference type="Proteomes" id="UP001500795"/>
    </source>
</evidence>
<dbReference type="Gene3D" id="2.40.50.140">
    <property type="entry name" value="Nucleic acid-binding proteins"/>
    <property type="match status" value="1"/>
</dbReference>
<keyword evidence="4 9" id="KW-0808">Transferase</keyword>
<evidence type="ECO:0000256" key="2">
    <source>
        <dbReference type="ARBA" id="ARBA00022552"/>
    </source>
</evidence>
<dbReference type="Pfam" id="PF05958">
    <property type="entry name" value="tRNA_U5-meth_tr"/>
    <property type="match status" value="1"/>
</dbReference>
<protein>
    <recommendedName>
        <fullName evidence="9">23S rRNA (uracil(1939)-C(5))-methyltransferase RlmD</fullName>
        <ecNumber evidence="9">2.1.1.190</ecNumber>
    </recommendedName>
    <alternativeName>
        <fullName evidence="9">23S rRNA(m5U1939)-methyltransferase</fullName>
    </alternativeName>
</protein>
<feature type="domain" description="TRAM" evidence="11">
    <location>
        <begin position="8"/>
        <end position="69"/>
    </location>
</feature>
<organism evidence="12 13">
    <name type="scientific">Zobellella aerophila</name>
    <dbReference type="NCBI Taxonomy" id="870480"/>
    <lineage>
        <taxon>Bacteria</taxon>
        <taxon>Pseudomonadati</taxon>
        <taxon>Pseudomonadota</taxon>
        <taxon>Gammaproteobacteria</taxon>
        <taxon>Aeromonadales</taxon>
        <taxon>Aeromonadaceae</taxon>
        <taxon>Zobellella</taxon>
    </lineage>
</organism>
<feature type="binding site" evidence="9 10">
    <location>
        <position position="368"/>
    </location>
    <ligand>
        <name>S-adenosyl-L-methionine</name>
        <dbReference type="ChEBI" id="CHEBI:59789"/>
    </ligand>
</feature>
<keyword evidence="6 9" id="KW-0479">Metal-binding</keyword>
<dbReference type="NCBIfam" id="NF009639">
    <property type="entry name" value="PRK13168.1"/>
    <property type="match status" value="1"/>
</dbReference>
<reference evidence="13" key="1">
    <citation type="journal article" date="2019" name="Int. J. Syst. Evol. Microbiol.">
        <title>The Global Catalogue of Microorganisms (GCM) 10K type strain sequencing project: providing services to taxonomists for standard genome sequencing and annotation.</title>
        <authorList>
            <consortium name="The Broad Institute Genomics Platform"/>
            <consortium name="The Broad Institute Genome Sequencing Center for Infectious Disease"/>
            <person name="Wu L."/>
            <person name="Ma J."/>
        </authorList>
    </citation>
    <scope>NUCLEOTIDE SEQUENCE [LARGE SCALE GENOMIC DNA]</scope>
    <source>
        <strain evidence="13">JCM 17110</strain>
    </source>
</reference>
<name>A0ABP6VY38_9GAMM</name>
<comment type="catalytic activity">
    <reaction evidence="9">
        <text>uridine(1939) in 23S rRNA + S-adenosyl-L-methionine = 5-methyluridine(1939) in 23S rRNA + S-adenosyl-L-homocysteine + H(+)</text>
        <dbReference type="Rhea" id="RHEA:42908"/>
        <dbReference type="Rhea" id="RHEA-COMP:10278"/>
        <dbReference type="Rhea" id="RHEA-COMP:10279"/>
        <dbReference type="ChEBI" id="CHEBI:15378"/>
        <dbReference type="ChEBI" id="CHEBI:57856"/>
        <dbReference type="ChEBI" id="CHEBI:59789"/>
        <dbReference type="ChEBI" id="CHEBI:65315"/>
        <dbReference type="ChEBI" id="CHEBI:74447"/>
        <dbReference type="EC" id="2.1.1.190"/>
    </reaction>
</comment>
<proteinExistence type="inferred from homology"/>
<sequence length="437" mass="48599">MVQFFKVRKPDPKALGVLDIDILELNGHGVGLARYRGKPLFVPGTLPGEKVRVRLTGQHSKYHKGQLLKVLQPSPRRTKPFCSYIDSCGGCSLQHLPPELQHQSKELSLNLLFSRLLPAPLPLDGWLTGPERGYRRVARLAIRRQGKGVALGFRRAQSHELVEIDHCGVLHPELSALIVPLRQLLNRLKGSRQLGHLELYHCAQGIALLLRHTDAFSDRDLDTLLSFAQQHALTLVLQDDKDRRPLHVSFPPYYQLDGFKLAFTPGDFIQVNPVANEAMVTQAIDWLAATPEQRVLDLFCGVGNFSLPLAARVKSVVGVEGVQEMVEQARGNAEEHGCHNVRFYRADLASDFTREPWAQEGFDAVLLDPGRAGAERVMPYLVGMAPGRLVYVSCNPATLARDAEVLLAGGYRLTRMGLTDMFPHTAHSEVMALFELT</sequence>
<dbReference type="InterPro" id="IPR001566">
    <property type="entry name" value="23S_rRNA_MeTrfase_RlmD"/>
</dbReference>
<evidence type="ECO:0000256" key="1">
    <source>
        <dbReference type="ARBA" id="ARBA00022485"/>
    </source>
</evidence>
<dbReference type="Pfam" id="PF01938">
    <property type="entry name" value="TRAM"/>
    <property type="match status" value="1"/>
</dbReference>
<evidence type="ECO:0000256" key="5">
    <source>
        <dbReference type="ARBA" id="ARBA00022691"/>
    </source>
</evidence>
<evidence type="ECO:0000256" key="7">
    <source>
        <dbReference type="ARBA" id="ARBA00023004"/>
    </source>
</evidence>
<dbReference type="PANTHER" id="PTHR11061:SF49">
    <property type="entry name" value="23S RRNA (URACIL(1939)-C(5))-METHYLTRANSFERASE RLMD"/>
    <property type="match status" value="1"/>
</dbReference>
<dbReference type="NCBIfam" id="TIGR00479">
    <property type="entry name" value="rumA"/>
    <property type="match status" value="1"/>
</dbReference>
<comment type="similarity">
    <text evidence="9">Belongs to the class I-like SAM-binding methyltransferase superfamily. RNA M5U methyltransferase family. RlmD subfamily.</text>
</comment>
<feature type="active site" description="Nucleophile" evidence="9 10">
    <location>
        <position position="394"/>
    </location>
</feature>
<feature type="binding site" evidence="9 10">
    <location>
        <position position="320"/>
    </location>
    <ligand>
        <name>S-adenosyl-L-methionine</name>
        <dbReference type="ChEBI" id="CHEBI:59789"/>
    </ligand>
</feature>
<keyword evidence="1 9" id="KW-0004">4Fe-4S</keyword>
<comment type="caution">
    <text evidence="12">The sequence shown here is derived from an EMBL/GenBank/DDBJ whole genome shotgun (WGS) entry which is preliminary data.</text>
</comment>
<feature type="binding site" evidence="9">
    <location>
        <position position="82"/>
    </location>
    <ligand>
        <name>[4Fe-4S] cluster</name>
        <dbReference type="ChEBI" id="CHEBI:49883"/>
    </ligand>
</feature>
<dbReference type="InterPro" id="IPR010280">
    <property type="entry name" value="U5_MeTrfase_fam"/>
</dbReference>
<feature type="binding site" evidence="9 10">
    <location>
        <position position="270"/>
    </location>
    <ligand>
        <name>S-adenosyl-L-methionine</name>
        <dbReference type="ChEBI" id="CHEBI:59789"/>
    </ligand>
</feature>
<dbReference type="EC" id="2.1.1.190" evidence="9"/>
<evidence type="ECO:0000256" key="8">
    <source>
        <dbReference type="ARBA" id="ARBA00023014"/>
    </source>
</evidence>
<dbReference type="InterPro" id="IPR029063">
    <property type="entry name" value="SAM-dependent_MTases_sf"/>
</dbReference>
<evidence type="ECO:0000256" key="3">
    <source>
        <dbReference type="ARBA" id="ARBA00022603"/>
    </source>
</evidence>
<evidence type="ECO:0000256" key="10">
    <source>
        <dbReference type="PROSITE-ProRule" id="PRU01024"/>
    </source>
</evidence>
<gene>
    <name evidence="12" type="primary">rlmD_1</name>
    <name evidence="9" type="synonym">rlmD</name>
    <name evidence="12" type="ORF">GCM10022394_21260</name>
</gene>
<dbReference type="HAMAP" id="MF_01010">
    <property type="entry name" value="23SrRNA_methyltr_RlmD"/>
    <property type="match status" value="1"/>
</dbReference>
<dbReference type="PANTHER" id="PTHR11061">
    <property type="entry name" value="RNA M5U METHYLTRANSFERASE"/>
    <property type="match status" value="1"/>
</dbReference>
<dbReference type="InterPro" id="IPR012340">
    <property type="entry name" value="NA-bd_OB-fold"/>
</dbReference>
<dbReference type="RefSeq" id="WP_344957735.1">
    <property type="nucleotide sequence ID" value="NZ_BAABCX010000002.1"/>
</dbReference>
<evidence type="ECO:0000259" key="11">
    <source>
        <dbReference type="PROSITE" id="PS50926"/>
    </source>
</evidence>
<dbReference type="PROSITE" id="PS50926">
    <property type="entry name" value="TRAM"/>
    <property type="match status" value="1"/>
</dbReference>
<dbReference type="Proteomes" id="UP001500795">
    <property type="component" value="Unassembled WGS sequence"/>
</dbReference>
<feature type="binding site" evidence="9">
    <location>
        <position position="167"/>
    </location>
    <ligand>
        <name>[4Fe-4S] cluster</name>
        <dbReference type="ChEBI" id="CHEBI:49883"/>
    </ligand>
</feature>
<feature type="binding site" evidence="9">
    <location>
        <position position="91"/>
    </location>
    <ligand>
        <name>[4Fe-4S] cluster</name>
        <dbReference type="ChEBI" id="CHEBI:49883"/>
    </ligand>
</feature>
<dbReference type="PROSITE" id="PS51687">
    <property type="entry name" value="SAM_MT_RNA_M5U"/>
    <property type="match status" value="1"/>
</dbReference>
<evidence type="ECO:0000256" key="6">
    <source>
        <dbReference type="ARBA" id="ARBA00022723"/>
    </source>
</evidence>
<dbReference type="CDD" id="cd02440">
    <property type="entry name" value="AdoMet_MTases"/>
    <property type="match status" value="1"/>
</dbReference>
<accession>A0ABP6VY38</accession>
<keyword evidence="3 9" id="KW-0489">Methyltransferase</keyword>
<evidence type="ECO:0000256" key="9">
    <source>
        <dbReference type="HAMAP-Rule" id="MF_01010"/>
    </source>
</evidence>
<keyword evidence="8 9" id="KW-0411">Iron-sulfur</keyword>
<dbReference type="SUPFAM" id="SSF50249">
    <property type="entry name" value="Nucleic acid-binding proteins"/>
    <property type="match status" value="1"/>
</dbReference>